<evidence type="ECO:0000313" key="10">
    <source>
        <dbReference type="Proteomes" id="UP000261520"/>
    </source>
</evidence>
<dbReference type="GO" id="GO:0000981">
    <property type="term" value="F:DNA-binding transcription factor activity, RNA polymerase II-specific"/>
    <property type="evidence" value="ECO:0007669"/>
    <property type="project" value="TreeGrafter"/>
</dbReference>
<dbReference type="STRING" id="409849.ENSPMGP00000001849"/>
<keyword evidence="2" id="KW-0677">Repeat</keyword>
<dbReference type="Pfam" id="PF00096">
    <property type="entry name" value="zf-C2H2"/>
    <property type="match status" value="2"/>
</dbReference>
<dbReference type="Proteomes" id="UP000261520">
    <property type="component" value="Unplaced"/>
</dbReference>
<accession>A0A3B3ZBB5</accession>
<keyword evidence="4" id="KW-0862">Zinc</keyword>
<evidence type="ECO:0000256" key="2">
    <source>
        <dbReference type="ARBA" id="ARBA00022737"/>
    </source>
</evidence>
<dbReference type="FunFam" id="3.30.160.60:FF:000446">
    <property type="entry name" value="Zinc finger protein"/>
    <property type="match status" value="1"/>
</dbReference>
<reference evidence="9" key="1">
    <citation type="submission" date="2025-08" db="UniProtKB">
        <authorList>
            <consortium name="Ensembl"/>
        </authorList>
    </citation>
    <scope>IDENTIFICATION</scope>
</reference>
<dbReference type="GO" id="GO:0008270">
    <property type="term" value="F:zinc ion binding"/>
    <property type="evidence" value="ECO:0007669"/>
    <property type="project" value="UniProtKB-KW"/>
</dbReference>
<evidence type="ECO:0000259" key="8">
    <source>
        <dbReference type="PROSITE" id="PS50157"/>
    </source>
</evidence>
<keyword evidence="3 5" id="KW-0863">Zinc-finger</keyword>
<dbReference type="FunFam" id="3.30.160.60:FF:000230">
    <property type="entry name" value="Zinc finger protein 148"/>
    <property type="match status" value="1"/>
</dbReference>
<keyword evidence="1" id="KW-0479">Metal-binding</keyword>
<feature type="domain" description="C2H2-type" evidence="8">
    <location>
        <begin position="201"/>
        <end position="228"/>
    </location>
</feature>
<sequence length="263" mass="29364">MSKSEILRALVTERLSAAAEQICALFERTIAEYEEELSRSKQENQRRQGLLHSVLGPRVLLLRGGTVQTKEEPEQEPEPVPEQSFPPVKSEDCPQTENTEETLGGEEDTQPAHTSERGACWGAPLSSSDSEVEFSVMDGDTQVQITDGVLTAQISHVPETNTSANRRGVHKKHQCPVCDKKFRSKQHLQTHIRVHTGEKPHACSVCNRRFRDASTLRGHMRIHTGERPFICGFCAKTFTQSANLHQPCITLDQNSSNVTEINI</sequence>
<dbReference type="SMART" id="SM00355">
    <property type="entry name" value="ZnF_C2H2"/>
    <property type="match status" value="2"/>
</dbReference>
<keyword evidence="6" id="KW-0175">Coiled coil</keyword>
<dbReference type="Gene3D" id="3.30.160.60">
    <property type="entry name" value="Classic Zinc Finger"/>
    <property type="match status" value="3"/>
</dbReference>
<feature type="region of interest" description="Disordered" evidence="7">
    <location>
        <begin position="67"/>
        <end position="126"/>
    </location>
</feature>
<keyword evidence="10" id="KW-1185">Reference proteome</keyword>
<evidence type="ECO:0000313" key="9">
    <source>
        <dbReference type="Ensembl" id="ENSPMGP00000001849.1"/>
    </source>
</evidence>
<dbReference type="InterPro" id="IPR013087">
    <property type="entry name" value="Znf_C2H2_type"/>
</dbReference>
<proteinExistence type="predicted"/>
<dbReference type="PROSITE" id="PS00028">
    <property type="entry name" value="ZINC_FINGER_C2H2_1"/>
    <property type="match status" value="2"/>
</dbReference>
<evidence type="ECO:0000256" key="6">
    <source>
        <dbReference type="SAM" id="Coils"/>
    </source>
</evidence>
<reference evidence="9" key="2">
    <citation type="submission" date="2025-09" db="UniProtKB">
        <authorList>
            <consortium name="Ensembl"/>
        </authorList>
    </citation>
    <scope>IDENTIFICATION</scope>
</reference>
<feature type="domain" description="C2H2-type" evidence="8">
    <location>
        <begin position="173"/>
        <end position="200"/>
    </location>
</feature>
<evidence type="ECO:0000256" key="4">
    <source>
        <dbReference type="ARBA" id="ARBA00022833"/>
    </source>
</evidence>
<dbReference type="InterPro" id="IPR036236">
    <property type="entry name" value="Znf_C2H2_sf"/>
</dbReference>
<evidence type="ECO:0000256" key="5">
    <source>
        <dbReference type="PROSITE-ProRule" id="PRU00042"/>
    </source>
</evidence>
<dbReference type="AlphaFoldDB" id="A0A3B3ZBB5"/>
<dbReference type="FunFam" id="3.30.160.60:FF:002452">
    <property type="entry name" value="zinc finger protein 142 isoform X4"/>
    <property type="match status" value="1"/>
</dbReference>
<dbReference type="PANTHER" id="PTHR23235:SF120">
    <property type="entry name" value="KRUPPEL-LIKE FACTOR 15"/>
    <property type="match status" value="1"/>
</dbReference>
<evidence type="ECO:0000256" key="1">
    <source>
        <dbReference type="ARBA" id="ARBA00022723"/>
    </source>
</evidence>
<dbReference type="SUPFAM" id="SSF57667">
    <property type="entry name" value="beta-beta-alpha zinc fingers"/>
    <property type="match status" value="2"/>
</dbReference>
<dbReference type="Ensembl" id="ENSPMGT00000001976.1">
    <property type="protein sequence ID" value="ENSPMGP00000001849.1"/>
    <property type="gene ID" value="ENSPMGG00000001672.1"/>
</dbReference>
<feature type="compositionally biased region" description="Acidic residues" evidence="7">
    <location>
        <begin position="98"/>
        <end position="109"/>
    </location>
</feature>
<evidence type="ECO:0000256" key="7">
    <source>
        <dbReference type="SAM" id="MobiDB-lite"/>
    </source>
</evidence>
<dbReference type="PANTHER" id="PTHR23235">
    <property type="entry name" value="KRUEPPEL-LIKE TRANSCRIPTION FACTOR"/>
    <property type="match status" value="1"/>
</dbReference>
<dbReference type="PROSITE" id="PS50157">
    <property type="entry name" value="ZINC_FINGER_C2H2_2"/>
    <property type="match status" value="2"/>
</dbReference>
<organism evidence="9 10">
    <name type="scientific">Periophthalmus magnuspinnatus</name>
    <dbReference type="NCBI Taxonomy" id="409849"/>
    <lineage>
        <taxon>Eukaryota</taxon>
        <taxon>Metazoa</taxon>
        <taxon>Chordata</taxon>
        <taxon>Craniata</taxon>
        <taxon>Vertebrata</taxon>
        <taxon>Euteleostomi</taxon>
        <taxon>Actinopterygii</taxon>
        <taxon>Neopterygii</taxon>
        <taxon>Teleostei</taxon>
        <taxon>Neoteleostei</taxon>
        <taxon>Acanthomorphata</taxon>
        <taxon>Gobiaria</taxon>
        <taxon>Gobiiformes</taxon>
        <taxon>Gobioidei</taxon>
        <taxon>Gobiidae</taxon>
        <taxon>Oxudercinae</taxon>
        <taxon>Periophthalmus</taxon>
    </lineage>
</organism>
<protein>
    <recommendedName>
        <fullName evidence="8">C2H2-type domain-containing protein</fullName>
    </recommendedName>
</protein>
<dbReference type="GO" id="GO:0000978">
    <property type="term" value="F:RNA polymerase II cis-regulatory region sequence-specific DNA binding"/>
    <property type="evidence" value="ECO:0007669"/>
    <property type="project" value="TreeGrafter"/>
</dbReference>
<name>A0A3B3ZBB5_9GOBI</name>
<evidence type="ECO:0000256" key="3">
    <source>
        <dbReference type="ARBA" id="ARBA00022771"/>
    </source>
</evidence>
<feature type="coiled-coil region" evidence="6">
    <location>
        <begin position="16"/>
        <end position="50"/>
    </location>
</feature>